<dbReference type="Proteomes" id="UP000178574">
    <property type="component" value="Unassembled WGS sequence"/>
</dbReference>
<dbReference type="GO" id="GO:0010411">
    <property type="term" value="P:xyloglucan metabolic process"/>
    <property type="evidence" value="ECO:0007669"/>
    <property type="project" value="TreeGrafter"/>
</dbReference>
<sequence>MGKLFTNQAFLAILFGAVVLVVFLFVALPMISSVLHGQSYSFAAIGMPQKSGSALYRSFDRGETWKNVFPPKGESQNGAAILDFEYHPLRSAEIVLGTRGNGLWQSPNLGIRWERILDDTGFLTEESAVYGVTYAKSNPAVLYVSADIGNGNAVLRSRNRGKTFEEIYRATKGGGSIRRIAVDPADSNHIFLGASDGVLFESRDGGETWRALERFSASIRGIFMSQGDASDFFVYLESGHVYRTEDGGGSWKEIAFGVGDEKGERAVMYIPQPEGESAAVPNFFTNPFSSGGSVYDFFADPNDFSLLTAVTKDGVVRSFDGGETWEVVETLVRPADESGGSAATIPGRHSSIVFSLGNDFYRSDDSGITWRKKILPGEVAKLITHPADSETLFGVVK</sequence>
<protein>
    <recommendedName>
        <fullName evidence="1">Cyclic nucleotide-binding domain-containing protein</fullName>
    </recommendedName>
</protein>
<dbReference type="PROSITE" id="PS50042">
    <property type="entry name" value="CNMP_BINDING_3"/>
    <property type="match status" value="1"/>
</dbReference>
<gene>
    <name evidence="2" type="ORF">A2847_00870</name>
</gene>
<feature type="domain" description="Cyclic nucleotide-binding" evidence="1">
    <location>
        <begin position="223"/>
        <end position="273"/>
    </location>
</feature>
<dbReference type="InterPro" id="IPR015943">
    <property type="entry name" value="WD40/YVTN_repeat-like_dom_sf"/>
</dbReference>
<dbReference type="AlphaFoldDB" id="A0A1G2KB03"/>
<comment type="caution">
    <text evidence="2">The sequence shown here is derived from an EMBL/GenBank/DDBJ whole genome shotgun (WGS) entry which is preliminary data.</text>
</comment>
<evidence type="ECO:0000259" key="1">
    <source>
        <dbReference type="PROSITE" id="PS50042"/>
    </source>
</evidence>
<dbReference type="EMBL" id="MHQD01000008">
    <property type="protein sequence ID" value="OGZ96629.1"/>
    <property type="molecule type" value="Genomic_DNA"/>
</dbReference>
<accession>A0A1G2KB03</accession>
<organism evidence="2 3">
    <name type="scientific">Candidatus Sungbacteria bacterium RIFCSPHIGHO2_01_FULL_50_25</name>
    <dbReference type="NCBI Taxonomy" id="1802265"/>
    <lineage>
        <taxon>Bacteria</taxon>
        <taxon>Candidatus Sungiibacteriota</taxon>
    </lineage>
</organism>
<dbReference type="InterPro" id="IPR052025">
    <property type="entry name" value="Xyloglucanase_GH74"/>
</dbReference>
<dbReference type="PANTHER" id="PTHR43739">
    <property type="entry name" value="XYLOGLUCANASE (EUROFUNG)"/>
    <property type="match status" value="1"/>
</dbReference>
<dbReference type="CDD" id="cd15482">
    <property type="entry name" value="Sialidase_non-viral"/>
    <property type="match status" value="1"/>
</dbReference>
<dbReference type="InterPro" id="IPR036278">
    <property type="entry name" value="Sialidase_sf"/>
</dbReference>
<dbReference type="InterPro" id="IPR000595">
    <property type="entry name" value="cNMP-bd_dom"/>
</dbReference>
<dbReference type="PANTHER" id="PTHR43739:SF5">
    <property type="entry name" value="EXO-ALPHA-SIALIDASE"/>
    <property type="match status" value="1"/>
</dbReference>
<evidence type="ECO:0000313" key="3">
    <source>
        <dbReference type="Proteomes" id="UP000178574"/>
    </source>
</evidence>
<evidence type="ECO:0000313" key="2">
    <source>
        <dbReference type="EMBL" id="OGZ96629.1"/>
    </source>
</evidence>
<dbReference type="SUPFAM" id="SSF110296">
    <property type="entry name" value="Oligoxyloglucan reducing end-specific cellobiohydrolase"/>
    <property type="match status" value="1"/>
</dbReference>
<name>A0A1G2KB03_9BACT</name>
<dbReference type="Gene3D" id="2.130.10.10">
    <property type="entry name" value="YVTN repeat-like/Quinoprotein amine dehydrogenase"/>
    <property type="match status" value="3"/>
</dbReference>
<dbReference type="SUPFAM" id="SSF50939">
    <property type="entry name" value="Sialidases"/>
    <property type="match status" value="1"/>
</dbReference>
<proteinExistence type="predicted"/>
<reference evidence="2 3" key="1">
    <citation type="journal article" date="2016" name="Nat. Commun.">
        <title>Thousands of microbial genomes shed light on interconnected biogeochemical processes in an aquifer system.</title>
        <authorList>
            <person name="Anantharaman K."/>
            <person name="Brown C.T."/>
            <person name="Hug L.A."/>
            <person name="Sharon I."/>
            <person name="Castelle C.J."/>
            <person name="Probst A.J."/>
            <person name="Thomas B.C."/>
            <person name="Singh A."/>
            <person name="Wilkins M.J."/>
            <person name="Karaoz U."/>
            <person name="Brodie E.L."/>
            <person name="Williams K.H."/>
            <person name="Hubbard S.S."/>
            <person name="Banfield J.F."/>
        </authorList>
    </citation>
    <scope>NUCLEOTIDE SEQUENCE [LARGE SCALE GENOMIC DNA]</scope>
</reference>